<feature type="region of interest" description="Disordered" evidence="6">
    <location>
        <begin position="91"/>
        <end position="114"/>
    </location>
</feature>
<keyword evidence="3 4" id="KW-0539">Nucleus</keyword>
<dbReference type="CDD" id="cd00086">
    <property type="entry name" value="homeodomain"/>
    <property type="match status" value="1"/>
</dbReference>
<dbReference type="PANTHER" id="PTHR24324:SF9">
    <property type="entry name" value="HOMEOBOX DOMAIN-CONTAINING PROTEIN"/>
    <property type="match status" value="1"/>
</dbReference>
<feature type="domain" description="Homeobox" evidence="7">
    <location>
        <begin position="104"/>
        <end position="164"/>
    </location>
</feature>
<keyword evidence="1 4" id="KW-0238">DNA-binding</keyword>
<dbReference type="GO" id="GO:0030154">
    <property type="term" value="P:cell differentiation"/>
    <property type="evidence" value="ECO:0007669"/>
    <property type="project" value="TreeGrafter"/>
</dbReference>
<protein>
    <recommendedName>
        <fullName evidence="7">Homeobox domain-containing protein</fullName>
    </recommendedName>
</protein>
<evidence type="ECO:0000256" key="6">
    <source>
        <dbReference type="SAM" id="MobiDB-lite"/>
    </source>
</evidence>
<dbReference type="OrthoDB" id="6159439at2759"/>
<dbReference type="Proteomes" id="UP000268093">
    <property type="component" value="Unassembled WGS sequence"/>
</dbReference>
<dbReference type="Gene3D" id="1.10.10.60">
    <property type="entry name" value="Homeodomain-like"/>
    <property type="match status" value="1"/>
</dbReference>
<comment type="caution">
    <text evidence="8">The sequence shown here is derived from an EMBL/GenBank/DDBJ whole genome shotgun (WGS) entry which is preliminary data.</text>
</comment>
<dbReference type="PROSITE" id="PS00027">
    <property type="entry name" value="HOMEOBOX_1"/>
    <property type="match status" value="1"/>
</dbReference>
<dbReference type="InterPro" id="IPR017970">
    <property type="entry name" value="Homeobox_CS"/>
</dbReference>
<evidence type="ECO:0000313" key="8">
    <source>
        <dbReference type="EMBL" id="RUP49505.1"/>
    </source>
</evidence>
<dbReference type="InterPro" id="IPR051000">
    <property type="entry name" value="Homeobox_DNA-bind_prot"/>
</dbReference>
<sequence length="658" mass="71992">MTVTTDTTVNTRSSRALKAQPFPATIDTTTNTRSSRALKAKPLTATIDNTVNTRSSRALKAKPITATIDTTVNTHSSQSKRGTSTKVFHWINTDTENFDPNAGSRPTQRRRRTQPQELAVLEAAYNDNHQPDWSVKEWVAKQLQMTTRSVQIWFQNRRQKERKEMKVVRNNLCGGIPTSSSIDSDSNNVITTRDGTLNLRVYGKAEIAKTINCVECADDIEGIAVVGPQCVTNEAGNHDVKENAETLMTSLTALEKVTVSALINLQYNPSISLSPLSPSSPRGQISSPHECCGITGALPATINTAHSDNPPASSSTLKRKMLSSTVIQELQQPQHKYVALQSATSAHPASALFVDYDKPPKCSRGCDSYGGDNVDDSAKENWDPNILSPSGIPQPKRRRIIRSFTTPATPLSISANHRSTTCHPAPPGLYQTTPFPLPPRLTHTTLIGNTPWSLGMNQGIPDASAPLLVTNAKIRTAKPTMQRKRPPVHAMAENCKARASGALNDFSGKRNLCFAELGKYEQVDRETMDVDMPMMEFEKPGFLLNPQMSANTTKRNDAYDIRFEVDSNNKIDNDNISTITSTTLTANGMASRALQGSSTYRNCQVSKSPPDMASLLNEVPQEQGRMAQPESESRSSSSEFESLAVLCDTAILMAEYLP</sequence>
<keyword evidence="9" id="KW-1185">Reference proteome</keyword>
<feature type="DNA-binding region" description="Homeobox" evidence="4">
    <location>
        <begin position="106"/>
        <end position="165"/>
    </location>
</feature>
<dbReference type="SMART" id="SM00389">
    <property type="entry name" value="HOX"/>
    <property type="match status" value="1"/>
</dbReference>
<evidence type="ECO:0000313" key="9">
    <source>
        <dbReference type="Proteomes" id="UP000268093"/>
    </source>
</evidence>
<dbReference type="InterPro" id="IPR001356">
    <property type="entry name" value="HD"/>
</dbReference>
<dbReference type="SUPFAM" id="SSF46689">
    <property type="entry name" value="Homeodomain-like"/>
    <property type="match status" value="1"/>
</dbReference>
<feature type="region of interest" description="Disordered" evidence="6">
    <location>
        <begin position="375"/>
        <end position="394"/>
    </location>
</feature>
<evidence type="ECO:0000259" key="7">
    <source>
        <dbReference type="PROSITE" id="PS50071"/>
    </source>
</evidence>
<evidence type="ECO:0000256" key="4">
    <source>
        <dbReference type="PROSITE-ProRule" id="PRU00108"/>
    </source>
</evidence>
<accession>A0A433DFD7</accession>
<dbReference type="GO" id="GO:0000981">
    <property type="term" value="F:DNA-binding transcription factor activity, RNA polymerase II-specific"/>
    <property type="evidence" value="ECO:0007669"/>
    <property type="project" value="InterPro"/>
</dbReference>
<dbReference type="EMBL" id="RBNI01002251">
    <property type="protein sequence ID" value="RUP49505.1"/>
    <property type="molecule type" value="Genomic_DNA"/>
</dbReference>
<dbReference type="GO" id="GO:0005634">
    <property type="term" value="C:nucleus"/>
    <property type="evidence" value="ECO:0007669"/>
    <property type="project" value="UniProtKB-SubCell"/>
</dbReference>
<dbReference type="PANTHER" id="PTHR24324">
    <property type="entry name" value="HOMEOBOX PROTEIN HHEX"/>
    <property type="match status" value="1"/>
</dbReference>
<reference evidence="8 9" key="1">
    <citation type="journal article" date="2018" name="New Phytol.">
        <title>Phylogenomics of Endogonaceae and evolution of mycorrhizas within Mucoromycota.</title>
        <authorList>
            <person name="Chang Y."/>
            <person name="Desiro A."/>
            <person name="Na H."/>
            <person name="Sandor L."/>
            <person name="Lipzen A."/>
            <person name="Clum A."/>
            <person name="Barry K."/>
            <person name="Grigoriev I.V."/>
            <person name="Martin F.M."/>
            <person name="Stajich J.E."/>
            <person name="Smith M.E."/>
            <person name="Bonito G."/>
            <person name="Spatafora J.W."/>
        </authorList>
    </citation>
    <scope>NUCLEOTIDE SEQUENCE [LARGE SCALE GENOMIC DNA]</scope>
    <source>
        <strain evidence="8 9">GMNB39</strain>
    </source>
</reference>
<proteinExistence type="predicted"/>
<evidence type="ECO:0000256" key="5">
    <source>
        <dbReference type="RuleBase" id="RU000682"/>
    </source>
</evidence>
<dbReference type="InterPro" id="IPR009057">
    <property type="entry name" value="Homeodomain-like_sf"/>
</dbReference>
<keyword evidence="2 4" id="KW-0371">Homeobox</keyword>
<comment type="subcellular location">
    <subcellularLocation>
        <location evidence="4 5">Nucleus</location>
    </subcellularLocation>
</comment>
<evidence type="ECO:0000256" key="1">
    <source>
        <dbReference type="ARBA" id="ARBA00023125"/>
    </source>
</evidence>
<evidence type="ECO:0000256" key="2">
    <source>
        <dbReference type="ARBA" id="ARBA00023155"/>
    </source>
</evidence>
<dbReference type="AlphaFoldDB" id="A0A433DFD7"/>
<organism evidence="8 9">
    <name type="scientific">Jimgerdemannia flammicorona</name>
    <dbReference type="NCBI Taxonomy" id="994334"/>
    <lineage>
        <taxon>Eukaryota</taxon>
        <taxon>Fungi</taxon>
        <taxon>Fungi incertae sedis</taxon>
        <taxon>Mucoromycota</taxon>
        <taxon>Mucoromycotina</taxon>
        <taxon>Endogonomycetes</taxon>
        <taxon>Endogonales</taxon>
        <taxon>Endogonaceae</taxon>
        <taxon>Jimgerdemannia</taxon>
    </lineage>
</organism>
<name>A0A433DFD7_9FUNG</name>
<dbReference type="Pfam" id="PF00046">
    <property type="entry name" value="Homeodomain"/>
    <property type="match status" value="1"/>
</dbReference>
<gene>
    <name evidence="8" type="ORF">BC936DRAFT_142370</name>
</gene>
<dbReference type="PROSITE" id="PS50071">
    <property type="entry name" value="HOMEOBOX_2"/>
    <property type="match status" value="1"/>
</dbReference>
<evidence type="ECO:0000256" key="3">
    <source>
        <dbReference type="ARBA" id="ARBA00023242"/>
    </source>
</evidence>
<dbReference type="GO" id="GO:0000978">
    <property type="term" value="F:RNA polymerase II cis-regulatory region sequence-specific DNA binding"/>
    <property type="evidence" value="ECO:0007669"/>
    <property type="project" value="TreeGrafter"/>
</dbReference>
<feature type="region of interest" description="Disordered" evidence="6">
    <location>
        <begin position="620"/>
        <end position="639"/>
    </location>
</feature>